<feature type="compositionally biased region" description="Polar residues" evidence="1">
    <location>
        <begin position="219"/>
        <end position="231"/>
    </location>
</feature>
<dbReference type="AlphaFoldDB" id="A0A151GFJ6"/>
<keyword evidence="4" id="KW-1185">Reference proteome</keyword>
<evidence type="ECO:0000313" key="4">
    <source>
        <dbReference type="Proteomes" id="UP000076580"/>
    </source>
</evidence>
<reference evidence="3 4" key="1">
    <citation type="journal article" date="2016" name="Sci. Rep.">
        <title>Insights into Adaptations to a Near-Obligate Nematode Endoparasitic Lifestyle from the Finished Genome of Drechmeria coniospora.</title>
        <authorList>
            <person name="Zhang L."/>
            <person name="Zhou Z."/>
            <person name="Guo Q."/>
            <person name="Fokkens L."/>
            <person name="Miskei M."/>
            <person name="Pocsi I."/>
            <person name="Zhang W."/>
            <person name="Chen M."/>
            <person name="Wang L."/>
            <person name="Sun Y."/>
            <person name="Donzelli B.G."/>
            <person name="Gibson D.M."/>
            <person name="Nelson D.R."/>
            <person name="Luo J.G."/>
            <person name="Rep M."/>
            <person name="Liu H."/>
            <person name="Yang S."/>
            <person name="Wang J."/>
            <person name="Krasnoff S.B."/>
            <person name="Xu Y."/>
            <person name="Molnar I."/>
            <person name="Lin M."/>
        </authorList>
    </citation>
    <scope>NUCLEOTIDE SEQUENCE [LARGE SCALE GENOMIC DNA]</scope>
    <source>
        <strain evidence="3 4">ARSEF 6962</strain>
    </source>
</reference>
<dbReference type="InParanoid" id="A0A151GFJ6"/>
<comment type="caution">
    <text evidence="3">The sequence shown here is derived from an EMBL/GenBank/DDBJ whole genome shotgun (WGS) entry which is preliminary data.</text>
</comment>
<evidence type="ECO:0000256" key="1">
    <source>
        <dbReference type="SAM" id="MobiDB-lite"/>
    </source>
</evidence>
<feature type="region of interest" description="Disordered" evidence="1">
    <location>
        <begin position="180"/>
        <end position="325"/>
    </location>
</feature>
<feature type="compositionally biased region" description="Basic and acidic residues" evidence="1">
    <location>
        <begin position="196"/>
        <end position="210"/>
    </location>
</feature>
<proteinExistence type="predicted"/>
<name>A0A151GFJ6_DRECN</name>
<dbReference type="EMBL" id="LAYC01000003">
    <property type="protein sequence ID" value="KYK55821.1"/>
    <property type="molecule type" value="Genomic_DNA"/>
</dbReference>
<sequence length="325" mass="35824">MPSLETTVHPRQLMPNGYGYLKKGDPFMTALCRRKTHASRKALYVVAVGGRTLGLRAPISILAAVHKEERQSRARRHAELRRRDGIVEDEFRAAITRLFPRVPRADVADILKRALRKHSGRVGRTGKLSLDEKVRLAVTAHIRHCHTAYDTVIKGGDRASARQAVSGDISAIMRDWGWQNDGRLGSKRGHSGRLGRNIDDGGKPGPRRLEPANGKKVGTTKQAGRPTSQTRPPHLPRENTAGRRVLGTTGGENKRRGLSIDDAIEIDDSIEESDTNSWDGDEDEADDGDSDSDSDSEWVEPEEDAEHGVEGGVEEDADEDADDLW</sequence>
<protein>
    <recommendedName>
        <fullName evidence="2">DUF2293 domain-containing protein</fullName>
    </recommendedName>
</protein>
<gene>
    <name evidence="3" type="ORF">DCS_07785</name>
</gene>
<feature type="compositionally biased region" description="Acidic residues" evidence="1">
    <location>
        <begin position="262"/>
        <end position="305"/>
    </location>
</feature>
<accession>A0A151GFJ6</accession>
<dbReference type="PANTHER" id="PTHR38113">
    <property type="match status" value="1"/>
</dbReference>
<feature type="domain" description="DUF2293" evidence="2">
    <location>
        <begin position="94"/>
        <end position="177"/>
    </location>
</feature>
<dbReference type="InterPro" id="IPR018744">
    <property type="entry name" value="DUF2293"/>
</dbReference>
<dbReference type="GeneID" id="63720428"/>
<organism evidence="3 4">
    <name type="scientific">Drechmeria coniospora</name>
    <name type="common">Nematophagous fungus</name>
    <name type="synonym">Meria coniospora</name>
    <dbReference type="NCBI Taxonomy" id="98403"/>
    <lineage>
        <taxon>Eukaryota</taxon>
        <taxon>Fungi</taxon>
        <taxon>Dikarya</taxon>
        <taxon>Ascomycota</taxon>
        <taxon>Pezizomycotina</taxon>
        <taxon>Sordariomycetes</taxon>
        <taxon>Hypocreomycetidae</taxon>
        <taxon>Hypocreales</taxon>
        <taxon>Ophiocordycipitaceae</taxon>
        <taxon>Drechmeria</taxon>
    </lineage>
</organism>
<dbReference type="Pfam" id="PF10056">
    <property type="entry name" value="DUF2293"/>
    <property type="match status" value="1"/>
</dbReference>
<evidence type="ECO:0000259" key="2">
    <source>
        <dbReference type="Pfam" id="PF10056"/>
    </source>
</evidence>
<dbReference type="PANTHER" id="PTHR38113:SF2">
    <property type="entry name" value="DUF2293 DOMAIN-CONTAINING PROTEIN"/>
    <property type="match status" value="1"/>
</dbReference>
<dbReference type="RefSeq" id="XP_040655173.1">
    <property type="nucleotide sequence ID" value="XM_040805069.1"/>
</dbReference>
<dbReference type="Proteomes" id="UP000076580">
    <property type="component" value="Chromosome 03"/>
</dbReference>
<feature type="compositionally biased region" description="Acidic residues" evidence="1">
    <location>
        <begin position="312"/>
        <end position="325"/>
    </location>
</feature>
<evidence type="ECO:0000313" key="3">
    <source>
        <dbReference type="EMBL" id="KYK55821.1"/>
    </source>
</evidence>